<sequence>MLATFLSDVTDPQDGRGILAELAAQLREGELGRQHWHHAKLYNAMLDALVDLGAAYPGGVDYLQRDADRRKRRR</sequence>
<evidence type="ECO:0000313" key="1">
    <source>
        <dbReference type="EMBL" id="ACZ89106.1"/>
    </source>
</evidence>
<dbReference type="HOGENOM" id="CLU_2686350_0_0_11"/>
<protein>
    <submittedName>
        <fullName evidence="1">Uncharacterized protein</fullName>
    </submittedName>
</protein>
<organism evidence="1 2">
    <name type="scientific">Streptosporangium roseum (strain ATCC 12428 / DSM 43021 / JCM 3005 / KCTC 9067 / NCIMB 10171 / NRRL 2505 / NI 9100)</name>
    <dbReference type="NCBI Taxonomy" id="479432"/>
    <lineage>
        <taxon>Bacteria</taxon>
        <taxon>Bacillati</taxon>
        <taxon>Actinomycetota</taxon>
        <taxon>Actinomycetes</taxon>
        <taxon>Streptosporangiales</taxon>
        <taxon>Streptosporangiaceae</taxon>
        <taxon>Streptosporangium</taxon>
    </lineage>
</organism>
<dbReference type="EMBL" id="CP001814">
    <property type="protein sequence ID" value="ACZ89106.1"/>
    <property type="molecule type" value="Genomic_DNA"/>
</dbReference>
<gene>
    <name evidence="1" type="ordered locus">Sros_6391</name>
</gene>
<reference evidence="1 2" key="1">
    <citation type="journal article" date="2010" name="Stand. Genomic Sci.">
        <title>Complete genome sequence of Streptosporangium roseum type strain (NI 9100).</title>
        <authorList>
            <person name="Nolan M."/>
            <person name="Sikorski J."/>
            <person name="Jando M."/>
            <person name="Lucas S."/>
            <person name="Lapidus A."/>
            <person name="Glavina Del Rio T."/>
            <person name="Chen F."/>
            <person name="Tice H."/>
            <person name="Pitluck S."/>
            <person name="Cheng J.F."/>
            <person name="Chertkov O."/>
            <person name="Sims D."/>
            <person name="Meincke L."/>
            <person name="Brettin T."/>
            <person name="Han C."/>
            <person name="Detter J.C."/>
            <person name="Bruce D."/>
            <person name="Goodwin L."/>
            <person name="Land M."/>
            <person name="Hauser L."/>
            <person name="Chang Y.J."/>
            <person name="Jeffries C.D."/>
            <person name="Ivanova N."/>
            <person name="Mavromatis K."/>
            <person name="Mikhailova N."/>
            <person name="Chen A."/>
            <person name="Palaniappan K."/>
            <person name="Chain P."/>
            <person name="Rohde M."/>
            <person name="Goker M."/>
            <person name="Bristow J."/>
            <person name="Eisen J.A."/>
            <person name="Markowitz V."/>
            <person name="Hugenholtz P."/>
            <person name="Kyrpides N.C."/>
            <person name="Klenk H.P."/>
        </authorList>
    </citation>
    <scope>NUCLEOTIDE SEQUENCE [LARGE SCALE GENOMIC DNA]</scope>
    <source>
        <strain evidence="2">ATCC 12428 / DSM 43021 / JCM 3005 / NI 9100</strain>
    </source>
</reference>
<dbReference type="AlphaFoldDB" id="D2B0A0"/>
<accession>D2B0A0</accession>
<name>D2B0A0_STRRD</name>
<evidence type="ECO:0000313" key="2">
    <source>
        <dbReference type="Proteomes" id="UP000002029"/>
    </source>
</evidence>
<dbReference type="KEGG" id="sro:Sros_6391"/>
<keyword evidence="2" id="KW-1185">Reference proteome</keyword>
<proteinExistence type="predicted"/>
<dbReference type="Proteomes" id="UP000002029">
    <property type="component" value="Chromosome"/>
</dbReference>